<dbReference type="OrthoDB" id="2141050at2759"/>
<reference evidence="4" key="1">
    <citation type="submission" date="2015-07" db="EMBL/GenBank/DDBJ databases">
        <authorList>
            <person name="Teixeira M.M."/>
            <person name="Souza R.C."/>
            <person name="Almeida L.G."/>
            <person name="Vicente V.A."/>
            <person name="de Hoog S."/>
            <person name="Bocca A.L."/>
            <person name="de Almeida S.R."/>
            <person name="Vasconcelos A.T."/>
            <person name="Felipe M.S."/>
        </authorList>
    </citation>
    <scope>NUCLEOTIDE SEQUENCE [LARGE SCALE GENOMIC DNA]</scope>
    <source>
        <strain evidence="4">KSF</strain>
    </source>
</reference>
<dbReference type="PANTHER" id="PTHR39218">
    <property type="entry name" value="OXIDOREDUCTASE 14 KDA SUBUNIT, PUTATIVE (AFU_ORTHOLOGUE AFUA_1G12110)-RELATED"/>
    <property type="match status" value="1"/>
</dbReference>
<gene>
    <name evidence="3" type="ORF">CLCR_06435</name>
</gene>
<dbReference type="VEuPathDB" id="FungiDB:CLCR_06435"/>
<evidence type="ECO:0000313" key="4">
    <source>
        <dbReference type="Proteomes" id="UP000094526"/>
    </source>
</evidence>
<proteinExistence type="predicted"/>
<dbReference type="STRING" id="86049.A0A1C1C9R1"/>
<accession>A0A1C1C9R1</accession>
<keyword evidence="2" id="KW-0472">Membrane</keyword>
<keyword evidence="2" id="KW-1133">Transmembrane helix</keyword>
<evidence type="ECO:0000313" key="3">
    <source>
        <dbReference type="EMBL" id="OCT45201.1"/>
    </source>
</evidence>
<keyword evidence="2" id="KW-0812">Transmembrane</keyword>
<sequence length="101" mass="11452">MVHKILFWAGFGIATRFAQLGIEMRPFFQRGTLWVYPLFASIGGSFGYWLKGVEDRQVKLLHQRKEMLIEKRRRRAEREAQFTGAEGPPASEPAGNLAAAS</sequence>
<protein>
    <submittedName>
        <fullName evidence="3">NADH2 dehydrogenase 14K chain</fullName>
    </submittedName>
</protein>
<feature type="region of interest" description="Disordered" evidence="1">
    <location>
        <begin position="78"/>
        <end position="101"/>
    </location>
</feature>
<keyword evidence="4" id="KW-1185">Reference proteome</keyword>
<dbReference type="Proteomes" id="UP000094526">
    <property type="component" value="Unassembled WGS sequence"/>
</dbReference>
<dbReference type="AlphaFoldDB" id="A0A1C1C9R1"/>
<dbReference type="eggNOG" id="ENOG502SC0I">
    <property type="taxonomic scope" value="Eukaryota"/>
</dbReference>
<comment type="caution">
    <text evidence="3">The sequence shown here is derived from an EMBL/GenBank/DDBJ whole genome shotgun (WGS) entry which is preliminary data.</text>
</comment>
<dbReference type="EMBL" id="LGRB01000020">
    <property type="protein sequence ID" value="OCT45201.1"/>
    <property type="molecule type" value="Genomic_DNA"/>
</dbReference>
<organism evidence="3 4">
    <name type="scientific">Cladophialophora carrionii</name>
    <dbReference type="NCBI Taxonomy" id="86049"/>
    <lineage>
        <taxon>Eukaryota</taxon>
        <taxon>Fungi</taxon>
        <taxon>Dikarya</taxon>
        <taxon>Ascomycota</taxon>
        <taxon>Pezizomycotina</taxon>
        <taxon>Eurotiomycetes</taxon>
        <taxon>Chaetothyriomycetidae</taxon>
        <taxon>Chaetothyriales</taxon>
        <taxon>Herpotrichiellaceae</taxon>
        <taxon>Cladophialophora</taxon>
    </lineage>
</organism>
<evidence type="ECO:0000256" key="1">
    <source>
        <dbReference type="SAM" id="MobiDB-lite"/>
    </source>
</evidence>
<dbReference type="PANTHER" id="PTHR39218:SF1">
    <property type="entry name" value="OXIDOREDUCTASE 14 KDA SUBUNIT, PUTATIVE (AFU_ORTHOLOGUE AFUA_1G12110)-RELATED"/>
    <property type="match status" value="1"/>
</dbReference>
<dbReference type="VEuPathDB" id="FungiDB:G647_07858"/>
<feature type="transmembrane region" description="Helical" evidence="2">
    <location>
        <begin position="34"/>
        <end position="50"/>
    </location>
</feature>
<evidence type="ECO:0000256" key="2">
    <source>
        <dbReference type="SAM" id="Phobius"/>
    </source>
</evidence>
<name>A0A1C1C9R1_9EURO</name>